<evidence type="ECO:0000313" key="4">
    <source>
        <dbReference type="Proteomes" id="UP000265962"/>
    </source>
</evidence>
<dbReference type="FunFam" id="3.40.50.920:FF:000001">
    <property type="entry name" value="Pyruvate dehydrogenase E1 beta subunit"/>
    <property type="match status" value="1"/>
</dbReference>
<dbReference type="OrthoDB" id="9766715at2"/>
<dbReference type="GO" id="GO:0016491">
    <property type="term" value="F:oxidoreductase activity"/>
    <property type="evidence" value="ECO:0007669"/>
    <property type="project" value="UniProtKB-KW"/>
</dbReference>
<dbReference type="GO" id="GO:0000287">
    <property type="term" value="F:magnesium ion binding"/>
    <property type="evidence" value="ECO:0007669"/>
    <property type="project" value="UniProtKB-ARBA"/>
</dbReference>
<dbReference type="Pfam" id="PF02780">
    <property type="entry name" value="Transketolase_C"/>
    <property type="match status" value="1"/>
</dbReference>
<dbReference type="SUPFAM" id="SSF52922">
    <property type="entry name" value="TK C-terminal domain-like"/>
    <property type="match status" value="1"/>
</dbReference>
<dbReference type="FunFam" id="3.40.50.970:FF:000001">
    <property type="entry name" value="Pyruvate dehydrogenase E1 beta subunit"/>
    <property type="match status" value="1"/>
</dbReference>
<dbReference type="CDD" id="cd07036">
    <property type="entry name" value="TPP_PYR_E1-PDHc-beta_like"/>
    <property type="match status" value="1"/>
</dbReference>
<keyword evidence="3" id="KW-0670">Pyruvate</keyword>
<evidence type="ECO:0000313" key="3">
    <source>
        <dbReference type="EMBL" id="SPF67576.1"/>
    </source>
</evidence>
<gene>
    <name evidence="3" type="ORF">PROPJV5_0531</name>
</gene>
<proteinExistence type="predicted"/>
<dbReference type="Gene3D" id="3.40.50.920">
    <property type="match status" value="1"/>
</dbReference>
<reference evidence="4" key="1">
    <citation type="submission" date="2018-02" db="EMBL/GenBank/DDBJ databases">
        <authorList>
            <person name="Hornung B."/>
        </authorList>
    </citation>
    <scope>NUCLEOTIDE SEQUENCE [LARGE SCALE GENOMIC DNA]</scope>
</reference>
<evidence type="ECO:0000256" key="1">
    <source>
        <dbReference type="ARBA" id="ARBA00023002"/>
    </source>
</evidence>
<dbReference type="InterPro" id="IPR005475">
    <property type="entry name" value="Transketolase-like_Pyr-bd"/>
</dbReference>
<dbReference type="PANTHER" id="PTHR43257">
    <property type="entry name" value="PYRUVATE DEHYDROGENASE E1 COMPONENT BETA SUBUNIT"/>
    <property type="match status" value="1"/>
</dbReference>
<keyword evidence="1" id="KW-0560">Oxidoreductase</keyword>
<evidence type="ECO:0000259" key="2">
    <source>
        <dbReference type="SMART" id="SM00861"/>
    </source>
</evidence>
<dbReference type="InterPro" id="IPR033248">
    <property type="entry name" value="Transketolase_C"/>
</dbReference>
<dbReference type="InterPro" id="IPR029061">
    <property type="entry name" value="THDP-binding"/>
</dbReference>
<organism evidence="3 4">
    <name type="scientific">Propionibacterium ruminifibrarum</name>
    <dbReference type="NCBI Taxonomy" id="1962131"/>
    <lineage>
        <taxon>Bacteria</taxon>
        <taxon>Bacillati</taxon>
        <taxon>Actinomycetota</taxon>
        <taxon>Actinomycetes</taxon>
        <taxon>Propionibacteriales</taxon>
        <taxon>Propionibacteriaceae</taxon>
        <taxon>Propionibacterium</taxon>
    </lineage>
</organism>
<dbReference type="SUPFAM" id="SSF52518">
    <property type="entry name" value="Thiamin diphosphate-binding fold (THDP-binding)"/>
    <property type="match status" value="1"/>
</dbReference>
<sequence length="337" mass="35691">MARTLSYMKAINEALAQEMDRDPSVVVFGEDVAGGAGTSQPMDAWGGVFGLTKGLWEKFPDRVLDTPISESAIMGAAAGAAVSGLRPVAELMFIDFLGVCFDQIFNQAAKFRYMFGGKTRTPMVVRTCYGAGAGAAAQHSQTLYNIFTNIPGLKVVVPSSPYDAKGLLTAAIRDDDPVIFCEHKALYGVRGEVPTELYEVPLGQANVVREGTDVTVVALGQMVPRAQRAAEALQGEGVGVEVVDPRTTSPLDEATILASVTRTGRCVVVDEGYPRCGMGTDLVSLVATRGPRLRAPIGLVTPPHTPVPFAHVLEEAYLPGPDEIAAAVRTTLEPVDA</sequence>
<feature type="domain" description="Transketolase-like pyrimidine-binding" evidence="2">
    <location>
        <begin position="5"/>
        <end position="189"/>
    </location>
</feature>
<dbReference type="AlphaFoldDB" id="A0A375I283"/>
<keyword evidence="4" id="KW-1185">Reference proteome</keyword>
<dbReference type="Gene3D" id="3.40.50.970">
    <property type="match status" value="1"/>
</dbReference>
<dbReference type="RefSeq" id="WP_119714789.1">
    <property type="nucleotide sequence ID" value="NZ_OMOH01000002.1"/>
</dbReference>
<name>A0A375I283_9ACTN</name>
<dbReference type="InterPro" id="IPR009014">
    <property type="entry name" value="Transketo_C/PFOR_II"/>
</dbReference>
<dbReference type="Pfam" id="PF02779">
    <property type="entry name" value="Transket_pyr"/>
    <property type="match status" value="1"/>
</dbReference>
<dbReference type="EMBL" id="OMOH01000002">
    <property type="protein sequence ID" value="SPF67576.1"/>
    <property type="molecule type" value="Genomic_DNA"/>
</dbReference>
<dbReference type="SMART" id="SM00861">
    <property type="entry name" value="Transket_pyr"/>
    <property type="match status" value="1"/>
</dbReference>
<protein>
    <submittedName>
        <fullName evidence="3">Transketolase C-terminal/Pyruvate-ferredoxin oxidoreductase domain II</fullName>
    </submittedName>
</protein>
<accession>A0A375I283</accession>
<dbReference type="Proteomes" id="UP000265962">
    <property type="component" value="Unassembled WGS sequence"/>
</dbReference>
<dbReference type="PANTHER" id="PTHR43257:SF3">
    <property type="entry name" value="ACETOIN:2,6-DICHLOROPHENOLINDOPHENOL OXIDOREDUCTASE SUBUNIT BETA"/>
    <property type="match status" value="1"/>
</dbReference>